<organism evidence="1 2">
    <name type="scientific">Apiospora aurea</name>
    <dbReference type="NCBI Taxonomy" id="335848"/>
    <lineage>
        <taxon>Eukaryota</taxon>
        <taxon>Fungi</taxon>
        <taxon>Dikarya</taxon>
        <taxon>Ascomycota</taxon>
        <taxon>Pezizomycotina</taxon>
        <taxon>Sordariomycetes</taxon>
        <taxon>Xylariomycetidae</taxon>
        <taxon>Amphisphaeriales</taxon>
        <taxon>Apiosporaceae</taxon>
        <taxon>Apiospora</taxon>
    </lineage>
</organism>
<dbReference type="GeneID" id="92078424"/>
<gene>
    <name evidence="1" type="ORF">PG986_009140</name>
</gene>
<reference evidence="1 2" key="1">
    <citation type="submission" date="2023-01" db="EMBL/GenBank/DDBJ databases">
        <title>Analysis of 21 Apiospora genomes using comparative genomics revels a genus with tremendous synthesis potential of carbohydrate active enzymes and secondary metabolites.</title>
        <authorList>
            <person name="Sorensen T."/>
        </authorList>
    </citation>
    <scope>NUCLEOTIDE SEQUENCE [LARGE SCALE GENOMIC DNA]</scope>
    <source>
        <strain evidence="1 2">CBS 24483</strain>
    </source>
</reference>
<accession>A0ABR1Q764</accession>
<evidence type="ECO:0000313" key="1">
    <source>
        <dbReference type="EMBL" id="KAK7948254.1"/>
    </source>
</evidence>
<dbReference type="Proteomes" id="UP001391051">
    <property type="component" value="Unassembled WGS sequence"/>
</dbReference>
<dbReference type="EMBL" id="JAQQWE010000006">
    <property type="protein sequence ID" value="KAK7948254.1"/>
    <property type="molecule type" value="Genomic_DNA"/>
</dbReference>
<protein>
    <submittedName>
        <fullName evidence="1">Uncharacterized protein</fullName>
    </submittedName>
</protein>
<proteinExistence type="predicted"/>
<evidence type="ECO:0000313" key="2">
    <source>
        <dbReference type="Proteomes" id="UP001391051"/>
    </source>
</evidence>
<keyword evidence="2" id="KW-1185">Reference proteome</keyword>
<dbReference type="RefSeq" id="XP_066697760.1">
    <property type="nucleotide sequence ID" value="XM_066845362.1"/>
</dbReference>
<comment type="caution">
    <text evidence="1">The sequence shown here is derived from an EMBL/GenBank/DDBJ whole genome shotgun (WGS) entry which is preliminary data.</text>
</comment>
<name>A0ABR1Q764_9PEZI</name>
<sequence length="87" mass="9322">MVRESGRALPLVNVGVGAKDRPTEKGCVRCVRSYCVYVYLHVPELKRLLPNLERSSDSQGPGPCAGVPLWLALTLADSPMGSLDAAL</sequence>